<dbReference type="EMBL" id="ANIY01000372">
    <property type="protein sequence ID" value="ETP53189.1"/>
    <property type="molecule type" value="Genomic_DNA"/>
</dbReference>
<dbReference type="InterPro" id="IPR029063">
    <property type="entry name" value="SAM-dependent_MTases_sf"/>
</dbReference>
<proteinExistence type="predicted"/>
<name>W3A3U3_PHYNI</name>
<feature type="domain" description="DOT1" evidence="1">
    <location>
        <begin position="189"/>
        <end position="343"/>
    </location>
</feature>
<dbReference type="Pfam" id="PF08123">
    <property type="entry name" value="DOT1"/>
    <property type="match status" value="1"/>
</dbReference>
<evidence type="ECO:0000259" key="1">
    <source>
        <dbReference type="Pfam" id="PF08123"/>
    </source>
</evidence>
<dbReference type="OrthoDB" id="127513at2759"/>
<dbReference type="GO" id="GO:0031151">
    <property type="term" value="F:histone H3K79 methyltransferase activity"/>
    <property type="evidence" value="ECO:0007669"/>
    <property type="project" value="InterPro"/>
</dbReference>
<dbReference type="AlphaFoldDB" id="W3A3U3"/>
<dbReference type="SUPFAM" id="SSF53335">
    <property type="entry name" value="S-adenosyl-L-methionine-dependent methyltransferases"/>
    <property type="match status" value="1"/>
</dbReference>
<sequence>MRTAFTFEDDKELVQLALTSSGGGSRISWSDIAQRMRRSGHPASALKKRLQSLKQTWGYPRSFFTAVHRPRGRRPEVIRQLRAAPSPRDVPSPEISICDLAVEAEPSARHDETAATATDGSEVIGATSESGCARAESCDVKPLRAGDEALVQESSSLPSSVADEVAAIIANVPMQLVMNDQNEPHRNAGELMPDGINSLLDEIGSIDEHDLFLDIGAGVGNVVAHVALRTRVLKAICIELCEDICRAGVSMMMSSSHSGLFSRRTEMICKNVADVSISYTPPFALATIVYWNNVLFEPRVIEYVMDQLCGMTMIRVLVNCLNFCTRHRDVCRSDFCSAFELVKELEIPCSWKACCQKVFIYRTKEWS</sequence>
<gene>
    <name evidence="2" type="ORF">F442_01888</name>
</gene>
<protein>
    <recommendedName>
        <fullName evidence="1">DOT1 domain-containing protein</fullName>
    </recommendedName>
</protein>
<reference evidence="2 3" key="1">
    <citation type="submission" date="2013-11" db="EMBL/GenBank/DDBJ databases">
        <title>The Genome Sequence of Phytophthora parasitica P10297.</title>
        <authorList>
            <consortium name="The Broad Institute Genomics Platform"/>
            <person name="Russ C."/>
            <person name="Tyler B."/>
            <person name="Panabieres F."/>
            <person name="Shan W."/>
            <person name="Tripathy S."/>
            <person name="Grunwald N."/>
            <person name="Machado M."/>
            <person name="Johnson C.S."/>
            <person name="Walker B."/>
            <person name="Young S.K."/>
            <person name="Zeng Q."/>
            <person name="Gargeya S."/>
            <person name="Fitzgerald M."/>
            <person name="Haas B."/>
            <person name="Abouelleil A."/>
            <person name="Allen A.W."/>
            <person name="Alvarado L."/>
            <person name="Arachchi H.M."/>
            <person name="Berlin A.M."/>
            <person name="Chapman S.B."/>
            <person name="Gainer-Dewar J."/>
            <person name="Goldberg J."/>
            <person name="Griggs A."/>
            <person name="Gujja S."/>
            <person name="Hansen M."/>
            <person name="Howarth C."/>
            <person name="Imamovic A."/>
            <person name="Ireland A."/>
            <person name="Larimer J."/>
            <person name="McCowan C."/>
            <person name="Murphy C."/>
            <person name="Pearson M."/>
            <person name="Poon T.W."/>
            <person name="Priest M."/>
            <person name="Roberts A."/>
            <person name="Saif S."/>
            <person name="Shea T."/>
            <person name="Sisk P."/>
            <person name="Sykes S."/>
            <person name="Wortman J."/>
            <person name="Nusbaum C."/>
            <person name="Birren B."/>
        </authorList>
    </citation>
    <scope>NUCLEOTIDE SEQUENCE [LARGE SCALE GENOMIC DNA]</scope>
    <source>
        <strain evidence="2 3">P10297</strain>
    </source>
</reference>
<dbReference type="InterPro" id="IPR025789">
    <property type="entry name" value="DOT1_dom"/>
</dbReference>
<organism evidence="2 3">
    <name type="scientific">Phytophthora nicotianae P10297</name>
    <dbReference type="NCBI Taxonomy" id="1317064"/>
    <lineage>
        <taxon>Eukaryota</taxon>
        <taxon>Sar</taxon>
        <taxon>Stramenopiles</taxon>
        <taxon>Oomycota</taxon>
        <taxon>Peronosporomycetes</taxon>
        <taxon>Peronosporales</taxon>
        <taxon>Peronosporaceae</taxon>
        <taxon>Phytophthora</taxon>
    </lineage>
</organism>
<accession>W3A3U3</accession>
<evidence type="ECO:0000313" key="3">
    <source>
        <dbReference type="Proteomes" id="UP000018948"/>
    </source>
</evidence>
<dbReference type="Gene3D" id="3.40.50.150">
    <property type="entry name" value="Vaccinia Virus protein VP39"/>
    <property type="match status" value="1"/>
</dbReference>
<evidence type="ECO:0000313" key="2">
    <source>
        <dbReference type="EMBL" id="ETP53189.1"/>
    </source>
</evidence>
<comment type="caution">
    <text evidence="2">The sequence shown here is derived from an EMBL/GenBank/DDBJ whole genome shotgun (WGS) entry which is preliminary data.</text>
</comment>
<dbReference type="Proteomes" id="UP000018948">
    <property type="component" value="Unassembled WGS sequence"/>
</dbReference>